<dbReference type="NCBIfam" id="TIGR01044">
    <property type="entry name" value="rplV_bact"/>
    <property type="match status" value="1"/>
</dbReference>
<evidence type="ECO:0000256" key="9">
    <source>
        <dbReference type="RuleBase" id="RU004006"/>
    </source>
</evidence>
<evidence type="ECO:0000256" key="10">
    <source>
        <dbReference type="RuleBase" id="RU004008"/>
    </source>
</evidence>
<evidence type="ECO:0000256" key="3">
    <source>
        <dbReference type="ARBA" id="ARBA00022884"/>
    </source>
</evidence>
<evidence type="ECO:0000256" key="8">
    <source>
        <dbReference type="RuleBase" id="RU004005"/>
    </source>
</evidence>
<name>A0ABU3BRY8_9BACT</name>
<keyword evidence="2 7" id="KW-0699">rRNA-binding</keyword>
<dbReference type="RefSeq" id="WP_311663617.1">
    <property type="nucleotide sequence ID" value="NZ_JAVRHT010000021.1"/>
</dbReference>
<dbReference type="InterPro" id="IPR047867">
    <property type="entry name" value="Ribosomal_uL22_bac/org-type"/>
</dbReference>
<dbReference type="HAMAP" id="MF_01331_B">
    <property type="entry name" value="Ribosomal_uL22_B"/>
    <property type="match status" value="1"/>
</dbReference>
<dbReference type="PANTHER" id="PTHR13501">
    <property type="entry name" value="CHLOROPLAST 50S RIBOSOMAL PROTEIN L22-RELATED"/>
    <property type="match status" value="1"/>
</dbReference>
<keyword evidence="3 7" id="KW-0694">RNA-binding</keyword>
<keyword evidence="4 7" id="KW-0689">Ribosomal protein</keyword>
<dbReference type="InterPro" id="IPR001063">
    <property type="entry name" value="Ribosomal_uL22"/>
</dbReference>
<dbReference type="EMBL" id="JAVRHT010000021">
    <property type="protein sequence ID" value="MDT0632055.1"/>
    <property type="molecule type" value="Genomic_DNA"/>
</dbReference>
<dbReference type="Pfam" id="PF00237">
    <property type="entry name" value="Ribosomal_L22"/>
    <property type="match status" value="1"/>
</dbReference>
<comment type="function">
    <text evidence="7">The globular domain of the protein is located near the polypeptide exit tunnel on the outside of the subunit, while an extended beta-hairpin is found that lines the wall of the exit tunnel in the center of the 70S ribosome.</text>
</comment>
<comment type="subunit">
    <text evidence="7 9">Part of the 50S ribosomal subunit.</text>
</comment>
<evidence type="ECO:0000256" key="7">
    <source>
        <dbReference type="HAMAP-Rule" id="MF_01331"/>
    </source>
</evidence>
<evidence type="ECO:0000256" key="6">
    <source>
        <dbReference type="ARBA" id="ARBA00035207"/>
    </source>
</evidence>
<organism evidence="11 12">
    <name type="scientific">Rubrivirga litoralis</name>
    <dbReference type="NCBI Taxonomy" id="3075598"/>
    <lineage>
        <taxon>Bacteria</taxon>
        <taxon>Pseudomonadati</taxon>
        <taxon>Rhodothermota</taxon>
        <taxon>Rhodothermia</taxon>
        <taxon>Rhodothermales</taxon>
        <taxon>Rubricoccaceae</taxon>
        <taxon>Rubrivirga</taxon>
    </lineage>
</organism>
<sequence length="123" mass="13934">MEARAKRRYLRISPRKMRIVADVVRGKNAQTAIDTLEFMPQKAAKMVRRAIQDAYGNLVDQNQDERIDDDRLIVKTIMVDQAPVLKRFQPVSRGRAHPILKRSSHLTVVVGTPEAETAEAVEA</sequence>
<evidence type="ECO:0000256" key="4">
    <source>
        <dbReference type="ARBA" id="ARBA00022980"/>
    </source>
</evidence>
<comment type="similarity">
    <text evidence="1 7 8">Belongs to the universal ribosomal protein uL22 family.</text>
</comment>
<dbReference type="GO" id="GO:0005840">
    <property type="term" value="C:ribosome"/>
    <property type="evidence" value="ECO:0007669"/>
    <property type="project" value="UniProtKB-KW"/>
</dbReference>
<dbReference type="SUPFAM" id="SSF54843">
    <property type="entry name" value="Ribosomal protein L22"/>
    <property type="match status" value="1"/>
</dbReference>
<dbReference type="PANTHER" id="PTHR13501:SF8">
    <property type="entry name" value="LARGE RIBOSOMAL SUBUNIT PROTEIN UL22M"/>
    <property type="match status" value="1"/>
</dbReference>
<protein>
    <recommendedName>
        <fullName evidence="6 7">Large ribosomal subunit protein uL22</fullName>
    </recommendedName>
</protein>
<proteinExistence type="inferred from homology"/>
<dbReference type="CDD" id="cd00336">
    <property type="entry name" value="Ribosomal_L22"/>
    <property type="match status" value="1"/>
</dbReference>
<evidence type="ECO:0000256" key="2">
    <source>
        <dbReference type="ARBA" id="ARBA00022730"/>
    </source>
</evidence>
<keyword evidence="12" id="KW-1185">Reference proteome</keyword>
<dbReference type="InterPro" id="IPR005727">
    <property type="entry name" value="Ribosomal_uL22_bac/chlpt-type"/>
</dbReference>
<accession>A0ABU3BRY8</accession>
<evidence type="ECO:0000313" key="11">
    <source>
        <dbReference type="EMBL" id="MDT0632055.1"/>
    </source>
</evidence>
<gene>
    <name evidence="7 11" type="primary">rplV</name>
    <name evidence="11" type="ORF">RM540_09890</name>
</gene>
<dbReference type="Gene3D" id="3.90.470.10">
    <property type="entry name" value="Ribosomal protein L22/L17"/>
    <property type="match status" value="1"/>
</dbReference>
<comment type="function">
    <text evidence="7 10">This protein binds specifically to 23S rRNA; its binding is stimulated by other ribosomal proteins, e.g., L4, L17, and L20. It is important during the early stages of 50S assembly. It makes multiple contacts with different domains of the 23S rRNA in the assembled 50S subunit and ribosome.</text>
</comment>
<evidence type="ECO:0000313" key="12">
    <source>
        <dbReference type="Proteomes" id="UP001267426"/>
    </source>
</evidence>
<dbReference type="Proteomes" id="UP001267426">
    <property type="component" value="Unassembled WGS sequence"/>
</dbReference>
<evidence type="ECO:0000256" key="1">
    <source>
        <dbReference type="ARBA" id="ARBA00009451"/>
    </source>
</evidence>
<reference evidence="11 12" key="1">
    <citation type="submission" date="2023-09" db="EMBL/GenBank/DDBJ databases">
        <authorList>
            <person name="Rey-Velasco X."/>
        </authorList>
    </citation>
    <scope>NUCLEOTIDE SEQUENCE [LARGE SCALE GENOMIC DNA]</scope>
    <source>
        <strain evidence="11 12">F394</strain>
    </source>
</reference>
<keyword evidence="5 7" id="KW-0687">Ribonucleoprotein</keyword>
<dbReference type="InterPro" id="IPR036394">
    <property type="entry name" value="Ribosomal_uL22_sf"/>
</dbReference>
<comment type="caution">
    <text evidence="11">The sequence shown here is derived from an EMBL/GenBank/DDBJ whole genome shotgun (WGS) entry which is preliminary data.</text>
</comment>
<evidence type="ECO:0000256" key="5">
    <source>
        <dbReference type="ARBA" id="ARBA00023274"/>
    </source>
</evidence>